<accession>A0A367FIQ1</accession>
<dbReference type="RefSeq" id="WP_114029576.1">
    <property type="nucleotide sequence ID" value="NZ_QOIL01000008.1"/>
</dbReference>
<dbReference type="GO" id="GO:0003700">
    <property type="term" value="F:DNA-binding transcription factor activity"/>
    <property type="evidence" value="ECO:0007669"/>
    <property type="project" value="InterPro"/>
</dbReference>
<protein>
    <submittedName>
        <fullName evidence="2">MarR family transcriptional regulator</fullName>
    </submittedName>
</protein>
<evidence type="ECO:0000313" key="3">
    <source>
        <dbReference type="Proteomes" id="UP000253094"/>
    </source>
</evidence>
<dbReference type="InterPro" id="IPR000835">
    <property type="entry name" value="HTH_MarR-typ"/>
</dbReference>
<reference evidence="2 3" key="1">
    <citation type="submission" date="2018-06" db="EMBL/GenBank/DDBJ databases">
        <title>Sphaerisporangium craniellae sp. nov., isolated from a marine sponge in the South China Sea.</title>
        <authorList>
            <person name="Li L."/>
        </authorList>
    </citation>
    <scope>NUCLEOTIDE SEQUENCE [LARGE SCALE GENOMIC DNA]</scope>
    <source>
        <strain evidence="2 3">CCTCC AA 208026</strain>
    </source>
</reference>
<evidence type="ECO:0000259" key="1">
    <source>
        <dbReference type="PROSITE" id="PS50995"/>
    </source>
</evidence>
<dbReference type="PROSITE" id="PS50995">
    <property type="entry name" value="HTH_MARR_2"/>
    <property type="match status" value="1"/>
</dbReference>
<proteinExistence type="predicted"/>
<organism evidence="2 3">
    <name type="scientific">Sphaerisporangium album</name>
    <dbReference type="NCBI Taxonomy" id="509200"/>
    <lineage>
        <taxon>Bacteria</taxon>
        <taxon>Bacillati</taxon>
        <taxon>Actinomycetota</taxon>
        <taxon>Actinomycetes</taxon>
        <taxon>Streptosporangiales</taxon>
        <taxon>Streptosporangiaceae</taxon>
        <taxon>Sphaerisporangium</taxon>
    </lineage>
</organism>
<dbReference type="InterPro" id="IPR036388">
    <property type="entry name" value="WH-like_DNA-bd_sf"/>
</dbReference>
<dbReference type="SUPFAM" id="SSF46785">
    <property type="entry name" value="Winged helix' DNA-binding domain"/>
    <property type="match status" value="1"/>
</dbReference>
<evidence type="ECO:0000313" key="2">
    <source>
        <dbReference type="EMBL" id="RCG30211.1"/>
    </source>
</evidence>
<dbReference type="Gene3D" id="1.10.10.10">
    <property type="entry name" value="Winged helix-like DNA-binding domain superfamily/Winged helix DNA-binding domain"/>
    <property type="match status" value="1"/>
</dbReference>
<dbReference type="PANTHER" id="PTHR33164:SF43">
    <property type="entry name" value="HTH-TYPE TRANSCRIPTIONAL REPRESSOR YETL"/>
    <property type="match status" value="1"/>
</dbReference>
<dbReference type="SMART" id="SM00347">
    <property type="entry name" value="HTH_MARR"/>
    <property type="match status" value="1"/>
</dbReference>
<gene>
    <name evidence="2" type="ORF">DQ384_15780</name>
</gene>
<dbReference type="InterPro" id="IPR036390">
    <property type="entry name" value="WH_DNA-bd_sf"/>
</dbReference>
<dbReference type="GO" id="GO:0006950">
    <property type="term" value="P:response to stress"/>
    <property type="evidence" value="ECO:0007669"/>
    <property type="project" value="TreeGrafter"/>
</dbReference>
<dbReference type="AlphaFoldDB" id="A0A367FIQ1"/>
<dbReference type="PANTHER" id="PTHR33164">
    <property type="entry name" value="TRANSCRIPTIONAL REGULATOR, MARR FAMILY"/>
    <property type="match status" value="1"/>
</dbReference>
<feature type="domain" description="HTH marR-type" evidence="1">
    <location>
        <begin position="2"/>
        <end position="141"/>
    </location>
</feature>
<dbReference type="EMBL" id="QOIL01000008">
    <property type="protein sequence ID" value="RCG30211.1"/>
    <property type="molecule type" value="Genomic_DNA"/>
</dbReference>
<name>A0A367FIQ1_9ACTN</name>
<comment type="caution">
    <text evidence="2">The sequence shown here is derived from an EMBL/GenBank/DDBJ whole genome shotgun (WGS) entry which is preliminary data.</text>
</comment>
<dbReference type="InterPro" id="IPR039422">
    <property type="entry name" value="MarR/SlyA-like"/>
</dbReference>
<dbReference type="Pfam" id="PF12802">
    <property type="entry name" value="MarR_2"/>
    <property type="match status" value="1"/>
</dbReference>
<dbReference type="OrthoDB" id="3526267at2"/>
<dbReference type="Proteomes" id="UP000253094">
    <property type="component" value="Unassembled WGS sequence"/>
</dbReference>
<keyword evidence="3" id="KW-1185">Reference proteome</keyword>
<sequence>MERDLSLNLHVLTARLDRAADRLLRAERDVSYSRFLALTLVGELGATTQRVLADYLGVTEPSVSRMTGVLAADGLLDVRPDPGGGNRRQLSLTDEGKQLVASVRQDFEDRLAALVAASGVPYAEYAEYTARLLETFDRMEREAGR</sequence>